<protein>
    <submittedName>
        <fullName evidence="1">Uncharacterized protein</fullName>
    </submittedName>
</protein>
<dbReference type="Proteomes" id="UP000186058">
    <property type="component" value="Unassembled WGS sequence"/>
</dbReference>
<evidence type="ECO:0000313" key="2">
    <source>
        <dbReference type="Proteomes" id="UP000186058"/>
    </source>
</evidence>
<name>A0ABX3EJU9_9BACL</name>
<proteinExistence type="predicted"/>
<organism evidence="1 2">
    <name type="scientific">Paenibacillus helianthi</name>
    <dbReference type="NCBI Taxonomy" id="1349432"/>
    <lineage>
        <taxon>Bacteria</taxon>
        <taxon>Bacillati</taxon>
        <taxon>Bacillota</taxon>
        <taxon>Bacilli</taxon>
        <taxon>Bacillales</taxon>
        <taxon>Paenibacillaceae</taxon>
        <taxon>Paenibacillus</taxon>
    </lineage>
</organism>
<sequence length="61" mass="7084">MQDGSSDRISSPKKLLRSPFTDYELVKENITYIGFYIHPLILLSSGYQYCTKTDQYLNLCD</sequence>
<evidence type="ECO:0000313" key="1">
    <source>
        <dbReference type="EMBL" id="OKP82716.1"/>
    </source>
</evidence>
<keyword evidence="2" id="KW-1185">Reference proteome</keyword>
<reference evidence="1 2" key="1">
    <citation type="submission" date="2016-03" db="EMBL/GenBank/DDBJ databases">
        <authorList>
            <person name="Sant'Anna F.H."/>
            <person name="Ambrosini A."/>
            <person name="Souza R."/>
            <person name="Bach E."/>
            <person name="Fernandes G."/>
            <person name="Balsanelli E."/>
            <person name="Baura V.A."/>
            <person name="Souza E.M."/>
            <person name="Passaglia L."/>
        </authorList>
    </citation>
    <scope>NUCLEOTIDE SEQUENCE [LARGE SCALE GENOMIC DNA]</scope>
    <source>
        <strain evidence="1 2">P26E</strain>
    </source>
</reference>
<gene>
    <name evidence="1" type="ORF">A3844_23780</name>
</gene>
<dbReference type="EMBL" id="LVWI01000068">
    <property type="protein sequence ID" value="OKP82716.1"/>
    <property type="molecule type" value="Genomic_DNA"/>
</dbReference>
<accession>A0ABX3EJU9</accession>
<comment type="caution">
    <text evidence="1">The sequence shown here is derived from an EMBL/GenBank/DDBJ whole genome shotgun (WGS) entry which is preliminary data.</text>
</comment>